<dbReference type="InterPro" id="IPR049730">
    <property type="entry name" value="SNF2/RAD54-like_C"/>
</dbReference>
<name>B3RPR1_TRIAD</name>
<dbReference type="PANTHER" id="PTHR45629">
    <property type="entry name" value="SNF2/RAD54 FAMILY MEMBER"/>
    <property type="match status" value="1"/>
</dbReference>
<evidence type="ECO:0000256" key="8">
    <source>
        <dbReference type="ARBA" id="ARBA00023125"/>
    </source>
</evidence>
<evidence type="ECO:0000256" key="7">
    <source>
        <dbReference type="ARBA" id="ARBA00022840"/>
    </source>
</evidence>
<feature type="compositionally biased region" description="Polar residues" evidence="11">
    <location>
        <begin position="219"/>
        <end position="239"/>
    </location>
</feature>
<dbReference type="SUPFAM" id="SSF52540">
    <property type="entry name" value="P-loop containing nucleoside triphosphate hydrolases"/>
    <property type="match status" value="2"/>
</dbReference>
<evidence type="ECO:0000256" key="6">
    <source>
        <dbReference type="ARBA" id="ARBA00022806"/>
    </source>
</evidence>
<dbReference type="InterPro" id="IPR050496">
    <property type="entry name" value="SNF2_RAD54_helicase_repair"/>
</dbReference>
<keyword evidence="8" id="KW-0238">DNA-binding</keyword>
<evidence type="ECO:0000256" key="11">
    <source>
        <dbReference type="SAM" id="MobiDB-lite"/>
    </source>
</evidence>
<dbReference type="CTD" id="6750734"/>
<dbReference type="Pfam" id="PF00271">
    <property type="entry name" value="Helicase_C"/>
    <property type="match status" value="1"/>
</dbReference>
<dbReference type="InterPro" id="IPR027417">
    <property type="entry name" value="P-loop_NTPase"/>
</dbReference>
<dbReference type="SMART" id="SM00487">
    <property type="entry name" value="DEXDc"/>
    <property type="match status" value="1"/>
</dbReference>
<dbReference type="PhylomeDB" id="B3RPR1"/>
<evidence type="ECO:0000256" key="9">
    <source>
        <dbReference type="ARBA" id="ARBA00023204"/>
    </source>
</evidence>
<evidence type="ECO:0000256" key="5">
    <source>
        <dbReference type="ARBA" id="ARBA00022801"/>
    </source>
</evidence>
<dbReference type="GO" id="GO:0140658">
    <property type="term" value="F:ATP-dependent chromatin remodeler activity"/>
    <property type="evidence" value="ECO:0000318"/>
    <property type="project" value="GO_Central"/>
</dbReference>
<dbReference type="GO" id="GO:0016787">
    <property type="term" value="F:hydrolase activity"/>
    <property type="evidence" value="ECO:0007669"/>
    <property type="project" value="UniProtKB-KW"/>
</dbReference>
<dbReference type="CDD" id="cd18793">
    <property type="entry name" value="SF2_C_SNF"/>
    <property type="match status" value="1"/>
</dbReference>
<keyword evidence="15" id="KW-1185">Reference proteome</keyword>
<dbReference type="STRING" id="10228.B3RPR1"/>
<dbReference type="Gene3D" id="3.40.50.300">
    <property type="entry name" value="P-loop containing nucleotide triphosphate hydrolases"/>
    <property type="match status" value="1"/>
</dbReference>
<dbReference type="InterPro" id="IPR000330">
    <property type="entry name" value="SNF2_N"/>
</dbReference>
<keyword evidence="9" id="KW-0234">DNA repair</keyword>
<sequence>MEHQQDMQPSCSHQADIDEIIQNDTTIQVDNPHADGQQQLKALGLTVFNHSDYEQNLINQIAQAIKAEEVLAEKEKVQSQLQILQETMRKRHQQLATVKDEHVRSNVMSTLENLRNQENELNEKLSVLEKENTESSNTLNDECSGDSSNDVNNKLELLQKQREQTLSYTIPDEKFTSDDVSVSDEMIETVLGELGDDMSLNDTFYKNWLDDGDFDINSTNNTADQSQVIIEPDSSNNVPDKNEIDKELPSALSKKRKKNKITKIDRSRSLRDTSGSDFEDQGADSDEYVPNSKELADSFYDSDENKKRRRKEKRSGTCTPIKNDKKNKMDTKDKQYQDEPISLHQLSRKRIISTQDKCIDDAYKDVYRTRIRLYKERFQAYNQLLDAVEGNDVGQITSKSDYSSFINCFDNAYDMVLDGGLSVPGGIWKKLFKYQQDGVRWMWELHRQDAGGIIGDEMGLGKTIQVIAFLAALKYSKLPQRHGKYTGLGPVLIVCPATVLEQWVAEFHKWWPPFRIAIFHETGSYAGSLESLVKDIVYSRGILITTYSHVRIYQTLLAQKPWEYVRTPHRVILTGTPMQNNLRDLWSLFDFVFPGKLGTLPVFMEQFSVPITMGGYANATEVQVQTAYKCACVLRDTINPYLLRRTKAGVQKDCLHLPPKNEHVLFCRLTDFQRCVYQQYLKSDEVAGIIDGRNHAFGGLITLRKICNHPHLTNISVPRVAKVNVDSEIIRSDGHWLLSGKMIALKTLLSLWRENKHRVLLFTQTRQMANILEKFVKSENYPYMRMDGTTNISSRQSLVKLFNRNNAIFIFILTTRVGGLGLNLTGADRVVIFDPDWNPSTDMQARERAWRVGQTKEVTIYRFLTSGTIEEKIYHRQVFKEFLTNRILKNPKQRRFFKSNDLYELFSLDSTDNNETSAIFAGTGSEIDLHNKIKKYRLARKSSRKKSKKSSRGKRIEGTRVDYVDKEDSYHSSSLDAKTGKTGNSDDYVLGALFKKAGVQSAMKHDKIVDSSNQDYSLVESEAKRVAEIAKKVLTNSSQECKKYSIGIPTWTGKSGIGGAPMAKPKFGKSSVSHSKTKQGVEQEQNQHFSGKAKNASEVMSSKDLLTQMRTRNMFSSPSGNNTSNNNDVDGVVLDGARNKILLELRDFIAGKPNTQATSRAIINKFQSKLRNTDNAAFRAMLNEMCTFRSMTHGEGVWVLKAQYRPK</sequence>
<evidence type="ECO:0000259" key="13">
    <source>
        <dbReference type="PROSITE" id="PS51194"/>
    </source>
</evidence>
<comment type="similarity">
    <text evidence="2">Belongs to the SNF2/RAD54 helicase family.</text>
</comment>
<evidence type="ECO:0000256" key="4">
    <source>
        <dbReference type="ARBA" id="ARBA00022763"/>
    </source>
</evidence>
<evidence type="ECO:0000256" key="2">
    <source>
        <dbReference type="ARBA" id="ARBA00007025"/>
    </source>
</evidence>
<dbReference type="InterPro" id="IPR038718">
    <property type="entry name" value="SNF2-like_sf"/>
</dbReference>
<dbReference type="GeneID" id="6750734"/>
<evidence type="ECO:0008006" key="16">
    <source>
        <dbReference type="Google" id="ProtNLM"/>
    </source>
</evidence>
<protein>
    <recommendedName>
        <fullName evidence="16">DNA excision repair protein ERCC-6</fullName>
    </recommendedName>
</protein>
<dbReference type="RefSeq" id="XP_002110062.1">
    <property type="nucleotide sequence ID" value="XM_002110026.1"/>
</dbReference>
<dbReference type="OrthoDB" id="413460at2759"/>
<feature type="domain" description="Helicase ATP-binding" evidence="12">
    <location>
        <begin position="443"/>
        <end position="595"/>
    </location>
</feature>
<keyword evidence="10" id="KW-0539">Nucleus</keyword>
<keyword evidence="7" id="KW-0067">ATP-binding</keyword>
<gene>
    <name evidence="14" type="ORF">TRIADDRAFT_53632</name>
</gene>
<evidence type="ECO:0000256" key="3">
    <source>
        <dbReference type="ARBA" id="ARBA00022741"/>
    </source>
</evidence>
<evidence type="ECO:0000256" key="10">
    <source>
        <dbReference type="ARBA" id="ARBA00023242"/>
    </source>
</evidence>
<feature type="compositionally biased region" description="Acidic residues" evidence="11">
    <location>
        <begin position="277"/>
        <end position="287"/>
    </location>
</feature>
<dbReference type="GO" id="GO:0005634">
    <property type="term" value="C:nucleus"/>
    <property type="evidence" value="ECO:0000318"/>
    <property type="project" value="GO_Central"/>
</dbReference>
<feature type="compositionally biased region" description="Polar residues" evidence="11">
    <location>
        <begin position="134"/>
        <end position="151"/>
    </location>
</feature>
<evidence type="ECO:0000313" key="14">
    <source>
        <dbReference type="EMBL" id="EDV28228.1"/>
    </source>
</evidence>
<dbReference type="AlphaFoldDB" id="B3RPR1"/>
<dbReference type="eggNOG" id="KOG0387">
    <property type="taxonomic scope" value="Eukaryota"/>
</dbReference>
<evidence type="ECO:0000256" key="1">
    <source>
        <dbReference type="ARBA" id="ARBA00004123"/>
    </source>
</evidence>
<feature type="compositionally biased region" description="Basic and acidic residues" evidence="11">
    <location>
        <begin position="262"/>
        <end position="271"/>
    </location>
</feature>
<feature type="domain" description="Helicase C-terminal" evidence="13">
    <location>
        <begin position="744"/>
        <end position="903"/>
    </location>
</feature>
<dbReference type="KEGG" id="tad:TRIADDRAFT_53632"/>
<dbReference type="InParanoid" id="B3RPR1"/>
<dbReference type="EMBL" id="DS985242">
    <property type="protein sequence ID" value="EDV28228.1"/>
    <property type="molecule type" value="Genomic_DNA"/>
</dbReference>
<dbReference type="CDD" id="cd22254">
    <property type="entry name" value="CSB_WHD"/>
    <property type="match status" value="1"/>
</dbReference>
<dbReference type="OMA" id="CTFIQQH"/>
<dbReference type="Gene3D" id="3.40.50.10810">
    <property type="entry name" value="Tandem AAA-ATPase domain"/>
    <property type="match status" value="2"/>
</dbReference>
<dbReference type="HOGENOM" id="CLU_000315_7_0_1"/>
<dbReference type="Pfam" id="PF25875">
    <property type="entry name" value="WHD_Rad26_CSB"/>
    <property type="match status" value="1"/>
</dbReference>
<reference evidence="14 15" key="1">
    <citation type="journal article" date="2008" name="Nature">
        <title>The Trichoplax genome and the nature of placozoans.</title>
        <authorList>
            <person name="Srivastava M."/>
            <person name="Begovic E."/>
            <person name="Chapman J."/>
            <person name="Putnam N.H."/>
            <person name="Hellsten U."/>
            <person name="Kawashima T."/>
            <person name="Kuo A."/>
            <person name="Mitros T."/>
            <person name="Salamov A."/>
            <person name="Carpenter M.L."/>
            <person name="Signorovitch A.Y."/>
            <person name="Moreno M.A."/>
            <person name="Kamm K."/>
            <person name="Grimwood J."/>
            <person name="Schmutz J."/>
            <person name="Shapiro H."/>
            <person name="Grigoriev I.V."/>
            <person name="Buss L.W."/>
            <person name="Schierwater B."/>
            <person name="Dellaporta S.L."/>
            <person name="Rokhsar D.S."/>
        </authorList>
    </citation>
    <scope>NUCLEOTIDE SEQUENCE [LARGE SCALE GENOMIC DNA]</scope>
    <source>
        <strain evidence="14 15">Grell-BS-1999</strain>
    </source>
</reference>
<dbReference type="GO" id="GO:0006283">
    <property type="term" value="P:transcription-coupled nucleotide-excision repair"/>
    <property type="evidence" value="ECO:0000318"/>
    <property type="project" value="GO_Central"/>
</dbReference>
<dbReference type="PANTHER" id="PTHR45629:SF7">
    <property type="entry name" value="DNA EXCISION REPAIR PROTEIN ERCC-6-RELATED"/>
    <property type="match status" value="1"/>
</dbReference>
<evidence type="ECO:0000259" key="12">
    <source>
        <dbReference type="PROSITE" id="PS51192"/>
    </source>
</evidence>
<evidence type="ECO:0000313" key="15">
    <source>
        <dbReference type="Proteomes" id="UP000009022"/>
    </source>
</evidence>
<keyword evidence="6" id="KW-0347">Helicase</keyword>
<organism evidence="14 15">
    <name type="scientific">Trichoplax adhaerens</name>
    <name type="common">Trichoplax reptans</name>
    <dbReference type="NCBI Taxonomy" id="10228"/>
    <lineage>
        <taxon>Eukaryota</taxon>
        <taxon>Metazoa</taxon>
        <taxon>Placozoa</taxon>
        <taxon>Uniplacotomia</taxon>
        <taxon>Trichoplacea</taxon>
        <taxon>Trichoplacidae</taxon>
        <taxon>Trichoplax</taxon>
    </lineage>
</organism>
<keyword evidence="5" id="KW-0378">Hydrolase</keyword>
<feature type="region of interest" description="Disordered" evidence="11">
    <location>
        <begin position="130"/>
        <end position="151"/>
    </location>
</feature>
<dbReference type="InterPro" id="IPR058951">
    <property type="entry name" value="WHD_Rad26_CSB-like"/>
</dbReference>
<feature type="compositionally biased region" description="Basic and acidic residues" evidence="11">
    <location>
        <begin position="322"/>
        <end position="335"/>
    </location>
</feature>
<dbReference type="InterPro" id="IPR001650">
    <property type="entry name" value="Helicase_C-like"/>
</dbReference>
<dbReference type="InterPro" id="IPR014001">
    <property type="entry name" value="Helicase_ATP-bd"/>
</dbReference>
<proteinExistence type="inferred from homology"/>
<feature type="region of interest" description="Disordered" evidence="11">
    <location>
        <begin position="938"/>
        <end position="958"/>
    </location>
</feature>
<dbReference type="GO" id="GO:0005524">
    <property type="term" value="F:ATP binding"/>
    <property type="evidence" value="ECO:0007669"/>
    <property type="project" value="InterPro"/>
</dbReference>
<feature type="region of interest" description="Disordered" evidence="11">
    <location>
        <begin position="219"/>
        <end position="335"/>
    </location>
</feature>
<dbReference type="PROSITE" id="PS51192">
    <property type="entry name" value="HELICASE_ATP_BIND_1"/>
    <property type="match status" value="1"/>
</dbReference>
<dbReference type="SMART" id="SM00490">
    <property type="entry name" value="HELICc"/>
    <property type="match status" value="1"/>
</dbReference>
<dbReference type="PROSITE" id="PS51194">
    <property type="entry name" value="HELICASE_CTER"/>
    <property type="match status" value="1"/>
</dbReference>
<dbReference type="Proteomes" id="UP000009022">
    <property type="component" value="Unassembled WGS sequence"/>
</dbReference>
<comment type="subcellular location">
    <subcellularLocation>
        <location evidence="1">Nucleus</location>
    </subcellularLocation>
</comment>
<keyword evidence="4" id="KW-0227">DNA damage</keyword>
<keyword evidence="3" id="KW-0547">Nucleotide-binding</keyword>
<dbReference type="FunCoup" id="B3RPR1">
    <property type="interactions" value="1789"/>
</dbReference>
<feature type="compositionally biased region" description="Basic residues" evidence="11">
    <location>
        <begin position="938"/>
        <end position="953"/>
    </location>
</feature>
<accession>B3RPR1</accession>
<dbReference type="Pfam" id="PF00176">
    <property type="entry name" value="SNF2-rel_dom"/>
    <property type="match status" value="2"/>
</dbReference>